<evidence type="ECO:0000256" key="2">
    <source>
        <dbReference type="ARBA" id="ARBA00022516"/>
    </source>
</evidence>
<dbReference type="Proteomes" id="UP000219182">
    <property type="component" value="Unassembled WGS sequence"/>
</dbReference>
<keyword evidence="3" id="KW-0479">Metal-binding</keyword>
<organism evidence="10 11">
    <name type="scientific">Mesorhizobium sanjuanii</name>
    <dbReference type="NCBI Taxonomy" id="2037900"/>
    <lineage>
        <taxon>Bacteria</taxon>
        <taxon>Pseudomonadati</taxon>
        <taxon>Pseudomonadota</taxon>
        <taxon>Alphaproteobacteria</taxon>
        <taxon>Hyphomicrobiales</taxon>
        <taxon>Phyllobacteriaceae</taxon>
        <taxon>Mesorhizobium</taxon>
    </lineage>
</organism>
<keyword evidence="2" id="KW-0444">Lipid biosynthesis</keyword>
<keyword evidence="6" id="KW-0520">NAD</keyword>
<dbReference type="GO" id="GO:0008654">
    <property type="term" value="P:phospholipid biosynthetic process"/>
    <property type="evidence" value="ECO:0007669"/>
    <property type="project" value="UniProtKB-KW"/>
</dbReference>
<keyword evidence="5" id="KW-0560">Oxidoreductase</keyword>
<dbReference type="AlphaFoldDB" id="A0A2A6F9N3"/>
<dbReference type="InterPro" id="IPR032837">
    <property type="entry name" value="G1PDH"/>
</dbReference>
<dbReference type="CDD" id="cd08175">
    <property type="entry name" value="G1PDH"/>
    <property type="match status" value="1"/>
</dbReference>
<evidence type="ECO:0000256" key="9">
    <source>
        <dbReference type="ARBA" id="ARBA00023264"/>
    </source>
</evidence>
<accession>A0A2A6F9N3</accession>
<evidence type="ECO:0000256" key="8">
    <source>
        <dbReference type="ARBA" id="ARBA00023209"/>
    </source>
</evidence>
<evidence type="ECO:0000256" key="1">
    <source>
        <dbReference type="ARBA" id="ARBA00022490"/>
    </source>
</evidence>
<name>A0A2A6F9N3_9HYPH</name>
<dbReference type="EMBL" id="NWQG01000173">
    <property type="protein sequence ID" value="PDQ18680.1"/>
    <property type="molecule type" value="Genomic_DNA"/>
</dbReference>
<keyword evidence="7" id="KW-0443">Lipid metabolism</keyword>
<dbReference type="InterPro" id="IPR016205">
    <property type="entry name" value="Glycerol_DH"/>
</dbReference>
<dbReference type="GO" id="GO:0046872">
    <property type="term" value="F:metal ion binding"/>
    <property type="evidence" value="ECO:0007669"/>
    <property type="project" value="UniProtKB-KW"/>
</dbReference>
<keyword evidence="11" id="KW-1185">Reference proteome</keyword>
<dbReference type="GO" id="GO:0016614">
    <property type="term" value="F:oxidoreductase activity, acting on CH-OH group of donors"/>
    <property type="evidence" value="ECO:0007669"/>
    <property type="project" value="InterPro"/>
</dbReference>
<dbReference type="RefSeq" id="WP_097576073.1">
    <property type="nucleotide sequence ID" value="NZ_NWQG01000173.1"/>
</dbReference>
<reference evidence="10 11" key="1">
    <citation type="submission" date="2017-09" db="EMBL/GenBank/DDBJ databases">
        <title>Mesorhizobum sanjuanii sp. nov. isolated from nodules of Lotus tenuis in saline-alkaline lowlands of Flooding Pampa.</title>
        <authorList>
            <person name="Sannazzaro A.I."/>
            <person name="Torres Tejerizo G.A."/>
            <person name="Fontana F."/>
            <person name="Cumpa Velazquez L.M."/>
            <person name="Hansen L."/>
            <person name="Pistorio M."/>
            <person name="Estrella M.J."/>
        </authorList>
    </citation>
    <scope>NUCLEOTIDE SEQUENCE [LARGE SCALE GENOMIC DNA]</scope>
    <source>
        <strain evidence="10 11">BSA136</strain>
    </source>
</reference>
<evidence type="ECO:0000256" key="4">
    <source>
        <dbReference type="ARBA" id="ARBA00022857"/>
    </source>
</evidence>
<keyword evidence="9" id="KW-1208">Phospholipid metabolism</keyword>
<keyword evidence="1" id="KW-0963">Cytoplasm</keyword>
<dbReference type="SUPFAM" id="SSF56796">
    <property type="entry name" value="Dehydroquinate synthase-like"/>
    <property type="match status" value="1"/>
</dbReference>
<dbReference type="PANTHER" id="PTHR43616:SF5">
    <property type="entry name" value="GLYCEROL DEHYDROGENASE 1"/>
    <property type="match status" value="1"/>
</dbReference>
<dbReference type="Gene3D" id="1.20.1090.10">
    <property type="entry name" value="Dehydroquinate synthase-like - alpha domain"/>
    <property type="match status" value="1"/>
</dbReference>
<protein>
    <submittedName>
        <fullName evidence="10">3-dehydroquinate synthase</fullName>
    </submittedName>
</protein>
<evidence type="ECO:0000313" key="11">
    <source>
        <dbReference type="Proteomes" id="UP000219182"/>
    </source>
</evidence>
<evidence type="ECO:0000313" key="10">
    <source>
        <dbReference type="EMBL" id="PDQ18680.1"/>
    </source>
</evidence>
<proteinExistence type="predicted"/>
<comment type="caution">
    <text evidence="10">The sequence shown here is derived from an EMBL/GenBank/DDBJ whole genome shotgun (WGS) entry which is preliminary data.</text>
</comment>
<sequence length="448" mass="48241">MHNSAGAVPSPLARRGWNHLIEDVTAGLWVNPDTGLRAEIPFKTVTIEDSLLGAEADLIERNMPARTYGVVADQDTYDAYGHTIARSLGGRVSVFVLDHPHADEGQVTALCERTRHVDALIAVGSGTINDLCKYATACDGRAYSVFGTAPSMNGYTSTTASITLDSGLKTTKPAHAAKGVFLDVAVSAAAPQYLIAAGFGDSLCRSTAQVDWYFSHMLLGTEYATSPYVLQADDEEAILARSQGLGRRDHEAIGYLHRILTLGGFGITITGMSHPGSMGEHQISHWIDSFAGERHPGTVHGQQVGVASVTMARLQEIILGSETAPTVRPSLFDEMDIRARYPAAAVEDCLQASRAKVMDAARADQFNADLERLWPVLRPRLKAMAIPSAILAAHLRAAGGGATASEIGMDRDLYRDAVRSSKEIRNRYSMLDLAADMGILDQFIEEEC</sequence>
<evidence type="ECO:0000256" key="3">
    <source>
        <dbReference type="ARBA" id="ARBA00022723"/>
    </source>
</evidence>
<evidence type="ECO:0000256" key="7">
    <source>
        <dbReference type="ARBA" id="ARBA00023098"/>
    </source>
</evidence>
<keyword evidence="8" id="KW-0594">Phospholipid biosynthesis</keyword>
<dbReference type="Gene3D" id="3.40.50.1970">
    <property type="match status" value="1"/>
</dbReference>
<keyword evidence="4" id="KW-0521">NADP</keyword>
<dbReference type="Pfam" id="PF13685">
    <property type="entry name" value="Fe-ADH_2"/>
    <property type="match status" value="1"/>
</dbReference>
<dbReference type="PANTHER" id="PTHR43616">
    <property type="entry name" value="GLYCEROL DEHYDROGENASE"/>
    <property type="match status" value="1"/>
</dbReference>
<evidence type="ECO:0000256" key="5">
    <source>
        <dbReference type="ARBA" id="ARBA00023002"/>
    </source>
</evidence>
<evidence type="ECO:0000256" key="6">
    <source>
        <dbReference type="ARBA" id="ARBA00023027"/>
    </source>
</evidence>
<gene>
    <name evidence="10" type="ORF">CN311_23525</name>
</gene>